<proteinExistence type="predicted"/>
<feature type="domain" description="P-type ATPase A" evidence="3">
    <location>
        <begin position="295"/>
        <end position="393"/>
    </location>
</feature>
<reference evidence="4 5" key="1">
    <citation type="journal article" date="2022" name="Nat. Genet.">
        <title>Improved pea reference genome and pan-genome highlight genomic features and evolutionary characteristics.</title>
        <authorList>
            <person name="Yang T."/>
            <person name="Liu R."/>
            <person name="Luo Y."/>
            <person name="Hu S."/>
            <person name="Wang D."/>
            <person name="Wang C."/>
            <person name="Pandey M.K."/>
            <person name="Ge S."/>
            <person name="Xu Q."/>
            <person name="Li N."/>
            <person name="Li G."/>
            <person name="Huang Y."/>
            <person name="Saxena R.K."/>
            <person name="Ji Y."/>
            <person name="Li M."/>
            <person name="Yan X."/>
            <person name="He Y."/>
            <person name="Liu Y."/>
            <person name="Wang X."/>
            <person name="Xiang C."/>
            <person name="Varshney R.K."/>
            <person name="Ding H."/>
            <person name="Gao S."/>
            <person name="Zong X."/>
        </authorList>
    </citation>
    <scope>NUCLEOTIDE SEQUENCE [LARGE SCALE GENOMIC DNA]</scope>
    <source>
        <strain evidence="4 5">cv. Zhongwan 6</strain>
    </source>
</reference>
<evidence type="ECO:0000313" key="5">
    <source>
        <dbReference type="Proteomes" id="UP001058974"/>
    </source>
</evidence>
<name>A0A9D4WE03_PEA</name>
<keyword evidence="5" id="KW-1185">Reference proteome</keyword>
<dbReference type="InterPro" id="IPR059000">
    <property type="entry name" value="ATPase_P-type_domA"/>
</dbReference>
<feature type="transmembrane region" description="Helical" evidence="2">
    <location>
        <begin position="411"/>
        <end position="431"/>
    </location>
</feature>
<sequence length="605" mass="67131">MISPSANLSEMVIPVFDGKIDAYWWVLCTEKYFKKWLTLETQKMAVAALAMKAMEEGICGFNQHSSSPVMADLSFAVPDDDEEESSFQSSLMGPDDVIIPTNQIEVSSFVLNDEHLVEENDYVGSSSPTATQTFVPILTPSNIDSELLVDNFVVVKPMFEVNVISDLSSYVREQLKDIVSRAFMNLDPVRWLADGSNSGYFHGDGDYEIPSKPPNAISKIERTSTFEAFTRHSLFKIQACPNVELMSTITFSHAKGSLQIFIDRQDTKTRHPAAHLSTKENNVGNVIVARMADLAPKTKVLSDGKWSEKEAPILVPSDVISIKLGDIIPVNARLLEGDSLRVNQAALTGKSLTVTQHPEQEVFSGSTCKQGEIEVVVIATGVNTFFRKATHSVDNTNNVGQFHMVLKSIENFRICSIAVGMLAKILIMRPIQHHKYCDEIDNILVILIGRILIVMATILFVSMTIGSHKFSQQGPYDYITSVIIEKGKQWDPGGYLRTTSIASMVTIQAVMYGTMVVGLTLTLLSLTGWHIYLILHNMTTIEYYEGNRAKWLAAKSGQSYRHPYNNGAYKNITLVLGPTMLKWLCPTAVSHLKDGVSFPTIRDNS</sequence>
<dbReference type="Proteomes" id="UP001058974">
    <property type="component" value="Chromosome 6"/>
</dbReference>
<feature type="transmembrane region" description="Helical" evidence="2">
    <location>
        <begin position="443"/>
        <end position="465"/>
    </location>
</feature>
<dbReference type="InterPro" id="IPR008250">
    <property type="entry name" value="ATPase_P-typ_transduc_dom_A_sf"/>
</dbReference>
<evidence type="ECO:0000259" key="3">
    <source>
        <dbReference type="Pfam" id="PF00122"/>
    </source>
</evidence>
<accession>A0A9D4WE03</accession>
<dbReference type="SUPFAM" id="SSF81653">
    <property type="entry name" value="Calcium ATPase, transduction domain A"/>
    <property type="match status" value="1"/>
</dbReference>
<organism evidence="4 5">
    <name type="scientific">Pisum sativum</name>
    <name type="common">Garden pea</name>
    <name type="synonym">Lathyrus oleraceus</name>
    <dbReference type="NCBI Taxonomy" id="3888"/>
    <lineage>
        <taxon>Eukaryota</taxon>
        <taxon>Viridiplantae</taxon>
        <taxon>Streptophyta</taxon>
        <taxon>Embryophyta</taxon>
        <taxon>Tracheophyta</taxon>
        <taxon>Spermatophyta</taxon>
        <taxon>Magnoliopsida</taxon>
        <taxon>eudicotyledons</taxon>
        <taxon>Gunneridae</taxon>
        <taxon>Pentapetalae</taxon>
        <taxon>rosids</taxon>
        <taxon>fabids</taxon>
        <taxon>Fabales</taxon>
        <taxon>Fabaceae</taxon>
        <taxon>Papilionoideae</taxon>
        <taxon>50 kb inversion clade</taxon>
        <taxon>NPAAA clade</taxon>
        <taxon>Hologalegina</taxon>
        <taxon>IRL clade</taxon>
        <taxon>Fabeae</taxon>
        <taxon>Lathyrus</taxon>
    </lineage>
</organism>
<evidence type="ECO:0000313" key="4">
    <source>
        <dbReference type="EMBL" id="KAI5399768.1"/>
    </source>
</evidence>
<gene>
    <name evidence="4" type="ORF">KIW84_064920</name>
</gene>
<keyword evidence="2" id="KW-0472">Membrane</keyword>
<evidence type="ECO:0000256" key="2">
    <source>
        <dbReference type="SAM" id="Phobius"/>
    </source>
</evidence>
<comment type="caution">
    <text evidence="4">The sequence shown here is derived from an EMBL/GenBank/DDBJ whole genome shotgun (WGS) entry which is preliminary data.</text>
</comment>
<dbReference type="PANTHER" id="PTHR42861">
    <property type="entry name" value="CALCIUM-TRANSPORTING ATPASE"/>
    <property type="match status" value="1"/>
</dbReference>
<keyword evidence="1" id="KW-0460">Magnesium</keyword>
<dbReference type="Gene3D" id="1.20.1110.10">
    <property type="entry name" value="Calcium-transporting ATPase, transmembrane domain"/>
    <property type="match status" value="1"/>
</dbReference>
<dbReference type="Gramene" id="Psat06G0492000-T1">
    <property type="protein sequence ID" value="KAI5399768.1"/>
    <property type="gene ID" value="KIW84_064920"/>
</dbReference>
<keyword evidence="2" id="KW-0812">Transmembrane</keyword>
<dbReference type="EMBL" id="JAMSHJ010000006">
    <property type="protein sequence ID" value="KAI5399768.1"/>
    <property type="molecule type" value="Genomic_DNA"/>
</dbReference>
<evidence type="ECO:0000256" key="1">
    <source>
        <dbReference type="ARBA" id="ARBA00022842"/>
    </source>
</evidence>
<protein>
    <recommendedName>
        <fullName evidence="3">P-type ATPase A domain-containing protein</fullName>
    </recommendedName>
</protein>
<dbReference type="FunFam" id="2.70.150.10:FF:000004">
    <property type="entry name" value="Plasma membrane ATPase"/>
    <property type="match status" value="1"/>
</dbReference>
<feature type="transmembrane region" description="Helical" evidence="2">
    <location>
        <begin position="509"/>
        <end position="535"/>
    </location>
</feature>
<dbReference type="Gene3D" id="2.70.150.10">
    <property type="entry name" value="Calcium-transporting ATPase, cytoplasmic transduction domain A"/>
    <property type="match status" value="1"/>
</dbReference>
<keyword evidence="2" id="KW-1133">Transmembrane helix</keyword>
<dbReference type="Pfam" id="PF00122">
    <property type="entry name" value="E1-E2_ATPase"/>
    <property type="match status" value="1"/>
</dbReference>
<dbReference type="AlphaFoldDB" id="A0A9D4WE03"/>